<sequence length="104" mass="11799">MTENTEPAAPWLPISVTGPGRRELYAHCVDDRGKYQLPILGWMVEERRVPGRGVERRTVAAVTVGGRLTAAEDLPGFHRIADEYNMRPDDRFVLDPNVRKEDLK</sequence>
<accession>A0ABN3Y846</accession>
<name>A0ABN3Y846_9ACTN</name>
<protein>
    <submittedName>
        <fullName evidence="1">Uncharacterized protein</fullName>
    </submittedName>
</protein>
<organism evidence="1 2">
    <name type="scientific">Gordonia defluvii</name>
    <dbReference type="NCBI Taxonomy" id="283718"/>
    <lineage>
        <taxon>Bacteria</taxon>
        <taxon>Bacillati</taxon>
        <taxon>Actinomycetota</taxon>
        <taxon>Actinomycetes</taxon>
        <taxon>Mycobacteriales</taxon>
        <taxon>Gordoniaceae</taxon>
        <taxon>Gordonia</taxon>
    </lineage>
</organism>
<evidence type="ECO:0000313" key="2">
    <source>
        <dbReference type="Proteomes" id="UP001501035"/>
    </source>
</evidence>
<proteinExistence type="predicted"/>
<dbReference type="Proteomes" id="UP001501035">
    <property type="component" value="Unassembled WGS sequence"/>
</dbReference>
<dbReference type="RefSeq" id="WP_344716185.1">
    <property type="nucleotide sequence ID" value="NZ_BAAAVS010000001.1"/>
</dbReference>
<keyword evidence="2" id="KW-1185">Reference proteome</keyword>
<evidence type="ECO:0000313" key="1">
    <source>
        <dbReference type="EMBL" id="GAA3022441.1"/>
    </source>
</evidence>
<dbReference type="EMBL" id="BAAAVS010000001">
    <property type="protein sequence ID" value="GAA3022441.1"/>
    <property type="molecule type" value="Genomic_DNA"/>
</dbReference>
<gene>
    <name evidence="1" type="ORF">GCM10010528_00650</name>
</gene>
<reference evidence="1 2" key="1">
    <citation type="journal article" date="2019" name="Int. J. Syst. Evol. Microbiol.">
        <title>The Global Catalogue of Microorganisms (GCM) 10K type strain sequencing project: providing services to taxonomists for standard genome sequencing and annotation.</title>
        <authorList>
            <consortium name="The Broad Institute Genomics Platform"/>
            <consortium name="The Broad Institute Genome Sequencing Center for Infectious Disease"/>
            <person name="Wu L."/>
            <person name="Ma J."/>
        </authorList>
    </citation>
    <scope>NUCLEOTIDE SEQUENCE [LARGE SCALE GENOMIC DNA]</scope>
    <source>
        <strain evidence="1 2">JCM 14234</strain>
    </source>
</reference>
<comment type="caution">
    <text evidence="1">The sequence shown here is derived from an EMBL/GenBank/DDBJ whole genome shotgun (WGS) entry which is preliminary data.</text>
</comment>